<dbReference type="RefSeq" id="WP_201692091.1">
    <property type="nucleotide sequence ID" value="NZ_JAEQND010000012.1"/>
</dbReference>
<proteinExistence type="predicted"/>
<name>A0ABS1JTB0_9BURK</name>
<evidence type="ECO:0000313" key="2">
    <source>
        <dbReference type="EMBL" id="MBL0427457.1"/>
    </source>
</evidence>
<keyword evidence="3" id="KW-1185">Reference proteome</keyword>
<evidence type="ECO:0000256" key="1">
    <source>
        <dbReference type="SAM" id="SignalP"/>
    </source>
</evidence>
<sequence>MITSGASVLALATAVALAGCADRVVGIRPEAIALGPAAASAASTPAPCRFHVDAIEDRREGQDLGIMGPTRVSGEGFAAWFRRGIAAAPGHSVEPAPVRVRIAIVKAYIQALSTLKSANIVVKVHLTDAQGAFTEKLYRGVENSTNWWNTEAEMQDAFDAALADLRRQLGADLAASCRN</sequence>
<gene>
    <name evidence="2" type="ORF">JI746_20255</name>
</gene>
<comment type="caution">
    <text evidence="2">The sequence shown here is derived from an EMBL/GenBank/DDBJ whole genome shotgun (WGS) entry which is preliminary data.</text>
</comment>
<evidence type="ECO:0000313" key="3">
    <source>
        <dbReference type="Proteomes" id="UP000622707"/>
    </source>
</evidence>
<dbReference type="EMBL" id="JAEQND010000012">
    <property type="protein sequence ID" value="MBL0427457.1"/>
    <property type="molecule type" value="Genomic_DNA"/>
</dbReference>
<organism evidence="2 3">
    <name type="scientific">Ramlibacter alkalitolerans</name>
    <dbReference type="NCBI Taxonomy" id="2039631"/>
    <lineage>
        <taxon>Bacteria</taxon>
        <taxon>Pseudomonadati</taxon>
        <taxon>Pseudomonadota</taxon>
        <taxon>Betaproteobacteria</taxon>
        <taxon>Burkholderiales</taxon>
        <taxon>Comamonadaceae</taxon>
        <taxon>Ramlibacter</taxon>
    </lineage>
</organism>
<evidence type="ECO:0008006" key="4">
    <source>
        <dbReference type="Google" id="ProtNLM"/>
    </source>
</evidence>
<feature type="chain" id="PRO_5045912645" description="Lipoprotein" evidence="1">
    <location>
        <begin position="19"/>
        <end position="179"/>
    </location>
</feature>
<accession>A0ABS1JTB0</accession>
<dbReference type="Proteomes" id="UP000622707">
    <property type="component" value="Unassembled WGS sequence"/>
</dbReference>
<feature type="signal peptide" evidence="1">
    <location>
        <begin position="1"/>
        <end position="18"/>
    </location>
</feature>
<protein>
    <recommendedName>
        <fullName evidence="4">Lipoprotein</fullName>
    </recommendedName>
</protein>
<reference evidence="2 3" key="1">
    <citation type="journal article" date="2017" name="Int. J. Syst. Evol. Microbiol.">
        <title>Ramlibacter alkalitolerans sp. nov., alkali-tolerant bacterium isolated from soil of ginseng.</title>
        <authorList>
            <person name="Lee D.H."/>
            <person name="Cha C.J."/>
        </authorList>
    </citation>
    <scope>NUCLEOTIDE SEQUENCE [LARGE SCALE GENOMIC DNA]</scope>
    <source>
        <strain evidence="2 3">KACC 19305</strain>
    </source>
</reference>
<keyword evidence="1" id="KW-0732">Signal</keyword>